<name>A0A2K9NT15_BACTC</name>
<organism evidence="1 2">
    <name type="scientific">Bacteriovorax stolpii</name>
    <name type="common">Bdellovibrio stolpii</name>
    <dbReference type="NCBI Taxonomy" id="960"/>
    <lineage>
        <taxon>Bacteria</taxon>
        <taxon>Pseudomonadati</taxon>
        <taxon>Bdellovibrionota</taxon>
        <taxon>Bacteriovoracia</taxon>
        <taxon>Bacteriovoracales</taxon>
        <taxon>Bacteriovoracaceae</taxon>
        <taxon>Bacteriovorax</taxon>
    </lineage>
</organism>
<dbReference type="GO" id="GO:0005829">
    <property type="term" value="C:cytosol"/>
    <property type="evidence" value="ECO:0007669"/>
    <property type="project" value="TreeGrafter"/>
</dbReference>
<reference evidence="1 2" key="1">
    <citation type="submission" date="2018-01" db="EMBL/GenBank/DDBJ databases">
        <title>Complete genome sequence of Bacteriovorax stolpii DSM12778.</title>
        <authorList>
            <person name="Tang B."/>
            <person name="Chang J."/>
        </authorList>
    </citation>
    <scope>NUCLEOTIDE SEQUENCE [LARGE SCALE GENOMIC DNA]</scope>
    <source>
        <strain evidence="1 2">DSM 12778</strain>
    </source>
</reference>
<dbReference type="Gene3D" id="3.20.20.210">
    <property type="match status" value="1"/>
</dbReference>
<dbReference type="KEGG" id="bsto:C0V70_11215"/>
<dbReference type="PROSITE" id="PS00907">
    <property type="entry name" value="UROD_2"/>
    <property type="match status" value="1"/>
</dbReference>
<dbReference type="GO" id="GO:0006783">
    <property type="term" value="P:heme biosynthetic process"/>
    <property type="evidence" value="ECO:0007669"/>
    <property type="project" value="TreeGrafter"/>
</dbReference>
<evidence type="ECO:0000313" key="2">
    <source>
        <dbReference type="Proteomes" id="UP000235584"/>
    </source>
</evidence>
<dbReference type="Pfam" id="PF01208">
    <property type="entry name" value="URO-D"/>
    <property type="match status" value="1"/>
</dbReference>
<protein>
    <submittedName>
        <fullName evidence="1">Uroporphyrinogen decarboxylase</fullName>
    </submittedName>
</protein>
<dbReference type="InterPro" id="IPR000257">
    <property type="entry name" value="Uroporphyrinogen_deCOase"/>
</dbReference>
<dbReference type="OrthoDB" id="5288765at2"/>
<dbReference type="PROSITE" id="PS00906">
    <property type="entry name" value="UROD_1"/>
    <property type="match status" value="1"/>
</dbReference>
<dbReference type="RefSeq" id="WP_102243951.1">
    <property type="nucleotide sequence ID" value="NZ_CP025704.1"/>
</dbReference>
<dbReference type="PANTHER" id="PTHR21091">
    <property type="entry name" value="METHYLTETRAHYDROFOLATE:HOMOCYSTEINE METHYLTRANSFERASE RELATED"/>
    <property type="match status" value="1"/>
</dbReference>
<dbReference type="SUPFAM" id="SSF51726">
    <property type="entry name" value="UROD/MetE-like"/>
    <property type="match status" value="1"/>
</dbReference>
<dbReference type="InterPro" id="IPR038071">
    <property type="entry name" value="UROD/MetE-like_sf"/>
</dbReference>
<gene>
    <name evidence="1" type="ORF">C0V70_11215</name>
</gene>
<sequence>MGLFNDRLKTNDGKTQVPVWFMRQAGRYHSHYQNIKKDSDFMTMCKNPVMACEITMGPIRDFNFDAAILFSDLLFPLEQLGLGLTYAPGPILEFRLETPADVKKCKLIQESRAYYNFQKEATKLLRAELPQTKSLLGFVGAPWTLYTYAVEGSHSGNLTSSKKGFYDGRWQGFCEILLPELLTEMSVQAEGGADAVCLFDTAVGELTFNDFKEFVLPMLRKVTSEFKKLHPTKKVVYYSKLTHMNYLQEIQDKNIDVLGIDWRMDLSAALKTLGNDYMIQGNFDPSYLHYDWPIVEAKLEQFWAPLKDLKNLDRWICGLGHGVLQQTPESNVRKTVEYIHKNFNY</sequence>
<dbReference type="EMBL" id="CP025704">
    <property type="protein sequence ID" value="AUN98660.1"/>
    <property type="molecule type" value="Genomic_DNA"/>
</dbReference>
<dbReference type="PANTHER" id="PTHR21091:SF169">
    <property type="entry name" value="UROPORPHYRINOGEN DECARBOXYLASE"/>
    <property type="match status" value="1"/>
</dbReference>
<proteinExistence type="predicted"/>
<accession>A0A2K9NT15</accession>
<dbReference type="AlphaFoldDB" id="A0A2K9NT15"/>
<evidence type="ECO:0000313" key="1">
    <source>
        <dbReference type="EMBL" id="AUN98660.1"/>
    </source>
</evidence>
<dbReference type="GO" id="GO:0004853">
    <property type="term" value="F:uroporphyrinogen decarboxylase activity"/>
    <property type="evidence" value="ECO:0007669"/>
    <property type="project" value="InterPro"/>
</dbReference>
<dbReference type="Proteomes" id="UP000235584">
    <property type="component" value="Chromosome"/>
</dbReference>
<keyword evidence="2" id="KW-1185">Reference proteome</keyword>